<feature type="signal peptide" evidence="1">
    <location>
        <begin position="1"/>
        <end position="24"/>
    </location>
</feature>
<keyword evidence="1" id="KW-0732">Signal</keyword>
<accession>A0ABW8Z7Z7</accession>
<sequence>MKRSFKIAALAMTLAIGLPLSANAHRTWLLPASTVLSGNDPWVTVDAAVSNDLFFFESFALKLDGLQVTAPDGTFVKPENAYTGKFRTSFDVHLTQSGTYKIAVISMGLFGSYKDAAGQTKRWRGTAETLAKEIPSDAKDLQITQMQGRIETFVTAGKPSKKVLETSGSGLELQAITHPTDLIAGETASFRMLLDGKPAANVKVTVVPGGTRYRDKLNEMTPTTDADGKFSVTWPSAGMYWMEATVKDNKPNLKPATDRRANYTATLEVLAP</sequence>
<dbReference type="RefSeq" id="WP_408168050.1">
    <property type="nucleotide sequence ID" value="NZ_JAQQFR010000006.1"/>
</dbReference>
<comment type="caution">
    <text evidence="2">The sequence shown here is derived from an EMBL/GenBank/DDBJ whole genome shotgun (WGS) entry which is preliminary data.</text>
</comment>
<proteinExistence type="predicted"/>
<dbReference type="InterPro" id="IPR019613">
    <property type="entry name" value="DUF4198"/>
</dbReference>
<gene>
    <name evidence="2" type="ORF">PQR63_11770</name>
</gene>
<name>A0ABW8Z7Z7_9BURK</name>
<dbReference type="SUPFAM" id="SSF49478">
    <property type="entry name" value="Cna protein B-type domain"/>
    <property type="match status" value="1"/>
</dbReference>
<organism evidence="2 3">
    <name type="scientific">Herbaspirillum rhizosphaerae</name>
    <dbReference type="NCBI Taxonomy" id="346179"/>
    <lineage>
        <taxon>Bacteria</taxon>
        <taxon>Pseudomonadati</taxon>
        <taxon>Pseudomonadota</taxon>
        <taxon>Betaproteobacteria</taxon>
        <taxon>Burkholderiales</taxon>
        <taxon>Oxalobacteraceae</taxon>
        <taxon>Herbaspirillum</taxon>
    </lineage>
</organism>
<dbReference type="EMBL" id="JAQQFR010000006">
    <property type="protein sequence ID" value="MFL9879066.1"/>
    <property type="molecule type" value="Genomic_DNA"/>
</dbReference>
<dbReference type="Pfam" id="PF10670">
    <property type="entry name" value="DUF4198"/>
    <property type="match status" value="1"/>
</dbReference>
<evidence type="ECO:0000256" key="1">
    <source>
        <dbReference type="SAM" id="SignalP"/>
    </source>
</evidence>
<feature type="chain" id="PRO_5045341722" evidence="1">
    <location>
        <begin position="25"/>
        <end position="272"/>
    </location>
</feature>
<protein>
    <submittedName>
        <fullName evidence="2">DUF4198 domain-containing protein</fullName>
    </submittedName>
</protein>
<reference evidence="2 3" key="1">
    <citation type="journal article" date="2024" name="Chem. Sci.">
        <title>Discovery of megapolipeptins by genome mining of a Burkholderiales bacteria collection.</title>
        <authorList>
            <person name="Paulo B.S."/>
            <person name="Recchia M.J.J."/>
            <person name="Lee S."/>
            <person name="Fergusson C.H."/>
            <person name="Romanowski S.B."/>
            <person name="Hernandez A."/>
            <person name="Krull N."/>
            <person name="Liu D.Y."/>
            <person name="Cavanagh H."/>
            <person name="Bos A."/>
            <person name="Gray C.A."/>
            <person name="Murphy B.T."/>
            <person name="Linington R.G."/>
            <person name="Eustaquio A.S."/>
        </authorList>
    </citation>
    <scope>NUCLEOTIDE SEQUENCE [LARGE SCALE GENOMIC DNA]</scope>
    <source>
        <strain evidence="2 3">RL21-008-BIB-B</strain>
    </source>
</reference>
<keyword evidence="3" id="KW-1185">Reference proteome</keyword>
<evidence type="ECO:0000313" key="2">
    <source>
        <dbReference type="EMBL" id="MFL9879066.1"/>
    </source>
</evidence>
<dbReference type="Proteomes" id="UP001629214">
    <property type="component" value="Unassembled WGS sequence"/>
</dbReference>
<evidence type="ECO:0000313" key="3">
    <source>
        <dbReference type="Proteomes" id="UP001629214"/>
    </source>
</evidence>